<comment type="caution">
    <text evidence="1">The sequence shown here is derived from an EMBL/GenBank/DDBJ whole genome shotgun (WGS) entry which is preliminary data.</text>
</comment>
<gene>
    <name evidence="1" type="ORF">COX28_00460</name>
</gene>
<name>A0A2G9Z7Q5_9BACT</name>
<dbReference type="Proteomes" id="UP000231235">
    <property type="component" value="Unassembled WGS sequence"/>
</dbReference>
<dbReference type="AlphaFoldDB" id="A0A2G9Z7Q5"/>
<reference evidence="1 2" key="1">
    <citation type="submission" date="2017-09" db="EMBL/GenBank/DDBJ databases">
        <title>Depth-based differentiation of microbial function through sediment-hosted aquifers and enrichment of novel symbionts in the deep terrestrial subsurface.</title>
        <authorList>
            <person name="Probst A.J."/>
            <person name="Ladd B."/>
            <person name="Jarett J.K."/>
            <person name="Geller-Mcgrath D.E."/>
            <person name="Sieber C.M."/>
            <person name="Emerson J.B."/>
            <person name="Anantharaman K."/>
            <person name="Thomas B.C."/>
            <person name="Malmstrom R."/>
            <person name="Stieglmeier M."/>
            <person name="Klingl A."/>
            <person name="Woyke T."/>
            <person name="Ryan C.M."/>
            <person name="Banfield J.F."/>
        </authorList>
    </citation>
    <scope>NUCLEOTIDE SEQUENCE [LARGE SCALE GENOMIC DNA]</scope>
    <source>
        <strain evidence="1">CG23_combo_of_CG06-09_8_20_14_all_39_39</strain>
    </source>
</reference>
<sequence>MIKLEQYFLSGGAFRKAKYEKLRRRRKARAGPEGETSFPYGVKFFLFACPVASRGLCYGARPSVQFGARLPAEVST</sequence>
<proteinExistence type="predicted"/>
<accession>A0A2G9Z7Q5</accession>
<evidence type="ECO:0000313" key="2">
    <source>
        <dbReference type="Proteomes" id="UP000231235"/>
    </source>
</evidence>
<evidence type="ECO:0000313" key="1">
    <source>
        <dbReference type="EMBL" id="PIP29174.1"/>
    </source>
</evidence>
<organism evidence="1 2">
    <name type="scientific">Candidatus Kuenenbacteria bacterium CG23_combo_of_CG06-09_8_20_14_all_39_39</name>
    <dbReference type="NCBI Taxonomy" id="1974623"/>
    <lineage>
        <taxon>Bacteria</taxon>
        <taxon>Candidatus Kueneniibacteriota</taxon>
    </lineage>
</organism>
<dbReference type="EMBL" id="PCRX01000008">
    <property type="protein sequence ID" value="PIP29174.1"/>
    <property type="molecule type" value="Genomic_DNA"/>
</dbReference>
<protein>
    <submittedName>
        <fullName evidence="1">Uncharacterized protein</fullName>
    </submittedName>
</protein>